<dbReference type="AlphaFoldDB" id="A0A0D2HW03"/>
<name>A0A0D2HW03_9BACT</name>
<dbReference type="Proteomes" id="UP000032233">
    <property type="component" value="Unassembled WGS sequence"/>
</dbReference>
<organism evidence="5 6">
    <name type="scientific">Dethiosulfatarculus sandiegensis</name>
    <dbReference type="NCBI Taxonomy" id="1429043"/>
    <lineage>
        <taxon>Bacteria</taxon>
        <taxon>Pseudomonadati</taxon>
        <taxon>Thermodesulfobacteriota</taxon>
        <taxon>Desulfarculia</taxon>
        <taxon>Desulfarculales</taxon>
        <taxon>Desulfarculaceae</taxon>
        <taxon>Dethiosulfatarculus</taxon>
    </lineage>
</organism>
<dbReference type="InParanoid" id="A0A0D2HW03"/>
<dbReference type="Pfam" id="PF00990">
    <property type="entry name" value="GGDEF"/>
    <property type="match status" value="1"/>
</dbReference>
<dbReference type="InterPro" id="IPR043128">
    <property type="entry name" value="Rev_trsase/Diguanyl_cyclase"/>
</dbReference>
<dbReference type="EMBL" id="AZAC01000010">
    <property type="protein sequence ID" value="KIX14548.1"/>
    <property type="molecule type" value="Genomic_DNA"/>
</dbReference>
<evidence type="ECO:0000313" key="6">
    <source>
        <dbReference type="Proteomes" id="UP000032233"/>
    </source>
</evidence>
<dbReference type="EC" id="2.7.7.65" evidence="1"/>
<evidence type="ECO:0000256" key="1">
    <source>
        <dbReference type="ARBA" id="ARBA00012528"/>
    </source>
</evidence>
<dbReference type="STRING" id="1429043.X474_08080"/>
<dbReference type="InterPro" id="IPR000160">
    <property type="entry name" value="GGDEF_dom"/>
</dbReference>
<dbReference type="PROSITE" id="PS50887">
    <property type="entry name" value="GGDEF"/>
    <property type="match status" value="1"/>
</dbReference>
<dbReference type="CDD" id="cd01949">
    <property type="entry name" value="GGDEF"/>
    <property type="match status" value="1"/>
</dbReference>
<dbReference type="GO" id="GO:0052621">
    <property type="term" value="F:diguanylate cyclase activity"/>
    <property type="evidence" value="ECO:0007669"/>
    <property type="project" value="UniProtKB-EC"/>
</dbReference>
<dbReference type="SUPFAM" id="SSF55073">
    <property type="entry name" value="Nucleotide cyclase"/>
    <property type="match status" value="1"/>
</dbReference>
<accession>A0A0D2HW03</accession>
<evidence type="ECO:0000313" key="5">
    <source>
        <dbReference type="EMBL" id="KIX14548.1"/>
    </source>
</evidence>
<keyword evidence="3" id="KW-0175">Coiled coil</keyword>
<proteinExistence type="predicted"/>
<dbReference type="OrthoDB" id="9779960at2"/>
<comment type="catalytic activity">
    <reaction evidence="2">
        <text>2 GTP = 3',3'-c-di-GMP + 2 diphosphate</text>
        <dbReference type="Rhea" id="RHEA:24898"/>
        <dbReference type="ChEBI" id="CHEBI:33019"/>
        <dbReference type="ChEBI" id="CHEBI:37565"/>
        <dbReference type="ChEBI" id="CHEBI:58805"/>
        <dbReference type="EC" id="2.7.7.65"/>
    </reaction>
</comment>
<dbReference type="InterPro" id="IPR050469">
    <property type="entry name" value="Diguanylate_Cyclase"/>
</dbReference>
<sequence length="461" mass="51342">MPGDVMVEITGGRKKEAETKKLKNRVLSLSRELDALENSYQKSSRAFETTVKVLSGLCDTDLEGQVQSAIEGLKKVVAAKKVDPKDLDRAVRELKNSLVIQGEGEQIPKETPETKAAGRHVALALLAGLRLGHDQFDQSLEKAIARITSCINQGNIRTAMTYVADIMQEFKEVSEVRRLRAEEALAEIYEEVLATEKELASMFSSASREWVKTGSEFDQKVTASLGKLAEGLKSDENLEALKASVLNHVRTLRETIRSRKSQEQAALEKTRQELKHLRSDLVQATEKMQKMQEESKRLGKEARTDPMTGVLNKRAFSNLLDKHLDDLKALPVSLIVFDIDHFKRINDRFGHQAGDRALKAIAEQASASLRGDDVLFRYAGDEFVIVLPKTQTKDAAKVAERVRQAAEKISFSYRGENHISITISLGLSQSVSGDKSESLFERADQALLEAKDQGRNRVNVK</sequence>
<reference evidence="5 6" key="1">
    <citation type="submission" date="2013-11" db="EMBL/GenBank/DDBJ databases">
        <title>Metagenomic analysis of a methanogenic consortium involved in long chain n-alkane degradation.</title>
        <authorList>
            <person name="Davidova I.A."/>
            <person name="Callaghan A.V."/>
            <person name="Wawrik B."/>
            <person name="Pruitt S."/>
            <person name="Marks C."/>
            <person name="Duncan K.E."/>
            <person name="Suflita J.M."/>
        </authorList>
    </citation>
    <scope>NUCLEOTIDE SEQUENCE [LARGE SCALE GENOMIC DNA]</scope>
    <source>
        <strain evidence="5 6">SPR</strain>
    </source>
</reference>
<evidence type="ECO:0000256" key="2">
    <source>
        <dbReference type="ARBA" id="ARBA00034247"/>
    </source>
</evidence>
<comment type="caution">
    <text evidence="5">The sequence shown here is derived from an EMBL/GenBank/DDBJ whole genome shotgun (WGS) entry which is preliminary data.</text>
</comment>
<dbReference type="SMART" id="SM00267">
    <property type="entry name" value="GGDEF"/>
    <property type="match status" value="1"/>
</dbReference>
<keyword evidence="6" id="KW-1185">Reference proteome</keyword>
<dbReference type="PANTHER" id="PTHR45138">
    <property type="entry name" value="REGULATORY COMPONENTS OF SENSORY TRANSDUCTION SYSTEM"/>
    <property type="match status" value="1"/>
</dbReference>
<gene>
    <name evidence="5" type="ORF">X474_08080</name>
</gene>
<feature type="domain" description="GGDEF" evidence="4">
    <location>
        <begin position="330"/>
        <end position="461"/>
    </location>
</feature>
<dbReference type="NCBIfam" id="TIGR00254">
    <property type="entry name" value="GGDEF"/>
    <property type="match status" value="1"/>
</dbReference>
<evidence type="ECO:0000259" key="4">
    <source>
        <dbReference type="PROSITE" id="PS50887"/>
    </source>
</evidence>
<feature type="coiled-coil region" evidence="3">
    <location>
        <begin position="253"/>
        <end position="301"/>
    </location>
</feature>
<dbReference type="InterPro" id="IPR029787">
    <property type="entry name" value="Nucleotide_cyclase"/>
</dbReference>
<dbReference type="FunFam" id="3.30.70.270:FF:000001">
    <property type="entry name" value="Diguanylate cyclase domain protein"/>
    <property type="match status" value="1"/>
</dbReference>
<evidence type="ECO:0000256" key="3">
    <source>
        <dbReference type="SAM" id="Coils"/>
    </source>
</evidence>
<dbReference type="Gene3D" id="3.30.70.270">
    <property type="match status" value="1"/>
</dbReference>
<protein>
    <recommendedName>
        <fullName evidence="1">diguanylate cyclase</fullName>
        <ecNumber evidence="1">2.7.7.65</ecNumber>
    </recommendedName>
</protein>
<dbReference type="PANTHER" id="PTHR45138:SF9">
    <property type="entry name" value="DIGUANYLATE CYCLASE DGCM-RELATED"/>
    <property type="match status" value="1"/>
</dbReference>
<feature type="coiled-coil region" evidence="3">
    <location>
        <begin position="19"/>
        <end position="46"/>
    </location>
</feature>